<dbReference type="Proteomes" id="UP000289738">
    <property type="component" value="Chromosome B03"/>
</dbReference>
<protein>
    <recommendedName>
        <fullName evidence="1">DUF1990 domain-containing protein</fullName>
    </recommendedName>
</protein>
<proteinExistence type="predicted"/>
<dbReference type="Pfam" id="PF09348">
    <property type="entry name" value="DUF1990"/>
    <property type="match status" value="1"/>
</dbReference>
<evidence type="ECO:0000313" key="2">
    <source>
        <dbReference type="EMBL" id="RYR23637.1"/>
    </source>
</evidence>
<dbReference type="InterPro" id="IPR018960">
    <property type="entry name" value="DUF1990"/>
</dbReference>
<sequence length="209" mass="23604">MKMVFLSWGRPSPKDQKACINKSGTFNYDGKYKGFTAKSISSLEQDEGLSKDGFSLNNKRVLLGSGAEVFENAKIALKSWRHFGLDWTFVDPKTQIKQGEKFCVCVKEFLPWVMMPLQVVYVNESSAAKRKRVASFGFGSGTLHGHLLAAEERFSVEIDENNQVWYEVLSFSKPAHILSFVAAPYVKLRQKYFADESAKVMLKHISSSK</sequence>
<reference evidence="2 3" key="1">
    <citation type="submission" date="2019-01" db="EMBL/GenBank/DDBJ databases">
        <title>Sequencing of cultivated peanut Arachis hypogaea provides insights into genome evolution and oil improvement.</title>
        <authorList>
            <person name="Chen X."/>
        </authorList>
    </citation>
    <scope>NUCLEOTIDE SEQUENCE [LARGE SCALE GENOMIC DNA]</scope>
    <source>
        <strain evidence="3">cv. Fuhuasheng</strain>
        <tissue evidence="2">Leaves</tissue>
    </source>
</reference>
<evidence type="ECO:0000313" key="3">
    <source>
        <dbReference type="Proteomes" id="UP000289738"/>
    </source>
</evidence>
<dbReference type="PANTHER" id="PTHR34202">
    <property type="entry name" value="UPF0548 PROTEIN"/>
    <property type="match status" value="1"/>
</dbReference>
<gene>
    <name evidence="2" type="ORF">Ahy_B03g068833</name>
</gene>
<dbReference type="EMBL" id="SDMP01000013">
    <property type="protein sequence ID" value="RYR23637.1"/>
    <property type="molecule type" value="Genomic_DNA"/>
</dbReference>
<organism evidence="2 3">
    <name type="scientific">Arachis hypogaea</name>
    <name type="common">Peanut</name>
    <dbReference type="NCBI Taxonomy" id="3818"/>
    <lineage>
        <taxon>Eukaryota</taxon>
        <taxon>Viridiplantae</taxon>
        <taxon>Streptophyta</taxon>
        <taxon>Embryophyta</taxon>
        <taxon>Tracheophyta</taxon>
        <taxon>Spermatophyta</taxon>
        <taxon>Magnoliopsida</taxon>
        <taxon>eudicotyledons</taxon>
        <taxon>Gunneridae</taxon>
        <taxon>Pentapetalae</taxon>
        <taxon>rosids</taxon>
        <taxon>fabids</taxon>
        <taxon>Fabales</taxon>
        <taxon>Fabaceae</taxon>
        <taxon>Papilionoideae</taxon>
        <taxon>50 kb inversion clade</taxon>
        <taxon>dalbergioids sensu lato</taxon>
        <taxon>Dalbergieae</taxon>
        <taxon>Pterocarpus clade</taxon>
        <taxon>Arachis</taxon>
    </lineage>
</organism>
<dbReference type="PANTHER" id="PTHR34202:SF1">
    <property type="entry name" value="UPF0548 PROTEIN"/>
    <property type="match status" value="1"/>
</dbReference>
<comment type="caution">
    <text evidence="2">The sequence shown here is derived from an EMBL/GenBank/DDBJ whole genome shotgun (WGS) entry which is preliminary data.</text>
</comment>
<evidence type="ECO:0000259" key="1">
    <source>
        <dbReference type="Pfam" id="PF09348"/>
    </source>
</evidence>
<keyword evidence="3" id="KW-1185">Reference proteome</keyword>
<name>A0A445AB00_ARAHY</name>
<accession>A0A445AB00</accession>
<feature type="domain" description="DUF1990" evidence="1">
    <location>
        <begin position="52"/>
        <end position="198"/>
    </location>
</feature>
<dbReference type="AlphaFoldDB" id="A0A445AB00"/>